<gene>
    <name evidence="2" type="ORF">KUTeg_008816</name>
</gene>
<evidence type="ECO:0000313" key="2">
    <source>
        <dbReference type="EMBL" id="KAJ8314255.1"/>
    </source>
</evidence>
<proteinExistence type="predicted"/>
<dbReference type="Gene3D" id="2.30.29.30">
    <property type="entry name" value="Pleckstrin-homology domain (PH domain)/Phosphotyrosine-binding domain (PTB)"/>
    <property type="match status" value="1"/>
</dbReference>
<name>A0ABQ9FA93_TEGGR</name>
<keyword evidence="3" id="KW-1185">Reference proteome</keyword>
<evidence type="ECO:0000313" key="3">
    <source>
        <dbReference type="Proteomes" id="UP001217089"/>
    </source>
</evidence>
<dbReference type="SUPFAM" id="SSF50729">
    <property type="entry name" value="PH domain-like"/>
    <property type="match status" value="1"/>
</dbReference>
<dbReference type="SMART" id="SM00233">
    <property type="entry name" value="PH"/>
    <property type="match status" value="1"/>
</dbReference>
<accession>A0ABQ9FA93</accession>
<dbReference type="InterPro" id="IPR001849">
    <property type="entry name" value="PH_domain"/>
</dbReference>
<dbReference type="EMBL" id="JARBDR010000342">
    <property type="protein sequence ID" value="KAJ8314255.1"/>
    <property type="molecule type" value="Genomic_DNA"/>
</dbReference>
<protein>
    <recommendedName>
        <fullName evidence="1">PH domain-containing protein</fullName>
    </recommendedName>
</protein>
<evidence type="ECO:0000259" key="1">
    <source>
        <dbReference type="PROSITE" id="PS50003"/>
    </source>
</evidence>
<dbReference type="Pfam" id="PF00169">
    <property type="entry name" value="PH"/>
    <property type="match status" value="1"/>
</dbReference>
<organism evidence="2 3">
    <name type="scientific">Tegillarca granosa</name>
    <name type="common">Malaysian cockle</name>
    <name type="synonym">Anadara granosa</name>
    <dbReference type="NCBI Taxonomy" id="220873"/>
    <lineage>
        <taxon>Eukaryota</taxon>
        <taxon>Metazoa</taxon>
        <taxon>Spiralia</taxon>
        <taxon>Lophotrochozoa</taxon>
        <taxon>Mollusca</taxon>
        <taxon>Bivalvia</taxon>
        <taxon>Autobranchia</taxon>
        <taxon>Pteriomorphia</taxon>
        <taxon>Arcoida</taxon>
        <taxon>Arcoidea</taxon>
        <taxon>Arcidae</taxon>
        <taxon>Tegillarca</taxon>
    </lineage>
</organism>
<feature type="domain" description="PH" evidence="1">
    <location>
        <begin position="45"/>
        <end position="137"/>
    </location>
</feature>
<sequence length="161" mass="19320">MFKLHAREGVKEVNPVIELEFPFLFSLLLCGSNTSMMAESRNLDQPLCQGWLQYRQSEHSKRFEKRWFVLKRRILWHYRSQDESPADAEYILYIGFLINFEVPNTIVLRKEQATFYLKAESEVEYQKWSNALLETDDESSTEDEMTDEKVELKRTNRMFYI</sequence>
<dbReference type="PROSITE" id="PS50003">
    <property type="entry name" value="PH_DOMAIN"/>
    <property type="match status" value="1"/>
</dbReference>
<dbReference type="InterPro" id="IPR011993">
    <property type="entry name" value="PH-like_dom_sf"/>
</dbReference>
<dbReference type="Proteomes" id="UP001217089">
    <property type="component" value="Unassembled WGS sequence"/>
</dbReference>
<reference evidence="2 3" key="1">
    <citation type="submission" date="2022-12" db="EMBL/GenBank/DDBJ databases">
        <title>Chromosome-level genome of Tegillarca granosa.</title>
        <authorList>
            <person name="Kim J."/>
        </authorList>
    </citation>
    <scope>NUCLEOTIDE SEQUENCE [LARGE SCALE GENOMIC DNA]</scope>
    <source>
        <strain evidence="2">Teg-2019</strain>
        <tissue evidence="2">Adductor muscle</tissue>
    </source>
</reference>
<comment type="caution">
    <text evidence="2">The sequence shown here is derived from an EMBL/GenBank/DDBJ whole genome shotgun (WGS) entry which is preliminary data.</text>
</comment>